<evidence type="ECO:0000313" key="2">
    <source>
        <dbReference type="Proteomes" id="UP000584867"/>
    </source>
</evidence>
<evidence type="ECO:0000313" key="1">
    <source>
        <dbReference type="EMBL" id="MBB5064799.1"/>
    </source>
</evidence>
<name>A0A7W7ZS70_9BACT</name>
<dbReference type="Proteomes" id="UP000584867">
    <property type="component" value="Unassembled WGS sequence"/>
</dbReference>
<sequence>MRYPAFFLSINLKRATSFLSVQPLDKRNPA</sequence>
<gene>
    <name evidence="1" type="ORF">HDF15_003159</name>
</gene>
<accession>A0A7W7ZS70</accession>
<organism evidence="1 2">
    <name type="scientific">Granulicella mallensis</name>
    <dbReference type="NCBI Taxonomy" id="940614"/>
    <lineage>
        <taxon>Bacteria</taxon>
        <taxon>Pseudomonadati</taxon>
        <taxon>Acidobacteriota</taxon>
        <taxon>Terriglobia</taxon>
        <taxon>Terriglobales</taxon>
        <taxon>Acidobacteriaceae</taxon>
        <taxon>Granulicella</taxon>
    </lineage>
</organism>
<dbReference type="EMBL" id="JACHIO010000012">
    <property type="protein sequence ID" value="MBB5064799.1"/>
    <property type="molecule type" value="Genomic_DNA"/>
</dbReference>
<proteinExistence type="predicted"/>
<protein>
    <submittedName>
        <fullName evidence="1">Uncharacterized protein</fullName>
    </submittedName>
</protein>
<comment type="caution">
    <text evidence="1">The sequence shown here is derived from an EMBL/GenBank/DDBJ whole genome shotgun (WGS) entry which is preliminary data.</text>
</comment>
<reference evidence="1 2" key="1">
    <citation type="submission" date="2020-08" db="EMBL/GenBank/DDBJ databases">
        <title>Genomic Encyclopedia of Type Strains, Phase IV (KMG-V): Genome sequencing to study the core and pangenomes of soil and plant-associated prokaryotes.</title>
        <authorList>
            <person name="Whitman W."/>
        </authorList>
    </citation>
    <scope>NUCLEOTIDE SEQUENCE [LARGE SCALE GENOMIC DNA]</scope>
    <source>
        <strain evidence="1 2">X5P3</strain>
    </source>
</reference>
<dbReference type="AlphaFoldDB" id="A0A7W7ZS70"/>